<proteinExistence type="predicted"/>
<comment type="caution">
    <text evidence="2">The sequence shown here is derived from an EMBL/GenBank/DDBJ whole genome shotgun (WGS) entry which is preliminary data.</text>
</comment>
<dbReference type="EMBL" id="BTSX01000004">
    <property type="protein sequence ID" value="GMS93040.1"/>
    <property type="molecule type" value="Genomic_DNA"/>
</dbReference>
<keyword evidence="1" id="KW-0472">Membrane</keyword>
<dbReference type="PANTHER" id="PTHR34851">
    <property type="entry name" value="PROTEIN CBG05235-RELATED"/>
    <property type="match status" value="1"/>
</dbReference>
<feature type="non-terminal residue" evidence="2">
    <location>
        <position position="1"/>
    </location>
</feature>
<evidence type="ECO:0000313" key="2">
    <source>
        <dbReference type="EMBL" id="GMS93040.1"/>
    </source>
</evidence>
<dbReference type="Proteomes" id="UP001432027">
    <property type="component" value="Unassembled WGS sequence"/>
</dbReference>
<keyword evidence="3" id="KW-1185">Reference proteome</keyword>
<gene>
    <name evidence="2" type="ORF">PENTCL1PPCAC_15215</name>
</gene>
<keyword evidence="1" id="KW-1133">Transmembrane helix</keyword>
<evidence type="ECO:0008006" key="4">
    <source>
        <dbReference type="Google" id="ProtNLM"/>
    </source>
</evidence>
<name>A0AAV5TCZ6_9BILA</name>
<protein>
    <recommendedName>
        <fullName evidence="4">G protein-coupled receptor</fullName>
    </recommendedName>
</protein>
<keyword evidence="1" id="KW-0812">Transmembrane</keyword>
<feature type="transmembrane region" description="Helical" evidence="1">
    <location>
        <begin position="49"/>
        <end position="72"/>
    </location>
</feature>
<reference evidence="2" key="1">
    <citation type="submission" date="2023-10" db="EMBL/GenBank/DDBJ databases">
        <title>Genome assembly of Pristionchus species.</title>
        <authorList>
            <person name="Yoshida K."/>
            <person name="Sommer R.J."/>
        </authorList>
    </citation>
    <scope>NUCLEOTIDE SEQUENCE</scope>
    <source>
        <strain evidence="2">RS0144</strain>
    </source>
</reference>
<dbReference type="PANTHER" id="PTHR34851:SF5">
    <property type="entry name" value="MARVEL DOMAIN-CONTAINING PROTEIN"/>
    <property type="match status" value="1"/>
</dbReference>
<dbReference type="AlphaFoldDB" id="A0AAV5TCZ6"/>
<feature type="transmembrane region" description="Helical" evidence="1">
    <location>
        <begin position="7"/>
        <end position="29"/>
    </location>
</feature>
<accession>A0AAV5TCZ6</accession>
<organism evidence="2 3">
    <name type="scientific">Pristionchus entomophagus</name>
    <dbReference type="NCBI Taxonomy" id="358040"/>
    <lineage>
        <taxon>Eukaryota</taxon>
        <taxon>Metazoa</taxon>
        <taxon>Ecdysozoa</taxon>
        <taxon>Nematoda</taxon>
        <taxon>Chromadorea</taxon>
        <taxon>Rhabditida</taxon>
        <taxon>Rhabditina</taxon>
        <taxon>Diplogasteromorpha</taxon>
        <taxon>Diplogasteroidea</taxon>
        <taxon>Neodiplogasteridae</taxon>
        <taxon>Pristionchus</taxon>
    </lineage>
</organism>
<sequence length="88" mass="9668">EIMSDLCCFGALSIMTGARILAIVIVGAVRQSIIVFSRIRLLYQDELTWFKIASVVFGIFGLIAAILVFVACEKQRAALMKPILAFCV</sequence>
<feature type="non-terminal residue" evidence="2">
    <location>
        <position position="88"/>
    </location>
</feature>
<evidence type="ECO:0000313" key="3">
    <source>
        <dbReference type="Proteomes" id="UP001432027"/>
    </source>
</evidence>
<evidence type="ECO:0000256" key="1">
    <source>
        <dbReference type="SAM" id="Phobius"/>
    </source>
</evidence>